<keyword evidence="3" id="KW-1185">Reference proteome</keyword>
<proteinExistence type="predicted"/>
<protein>
    <submittedName>
        <fullName evidence="2">Uncharacterized protein</fullName>
    </submittedName>
</protein>
<organism evidence="2 3">
    <name type="scientific">Extibacter muris</name>
    <dbReference type="NCBI Taxonomy" id="1796622"/>
    <lineage>
        <taxon>Bacteria</taxon>
        <taxon>Bacillati</taxon>
        <taxon>Bacillota</taxon>
        <taxon>Clostridia</taxon>
        <taxon>Lachnospirales</taxon>
        <taxon>Lachnospiraceae</taxon>
        <taxon>Extibacter</taxon>
    </lineage>
</organism>
<name>A0A4R4FCP2_9FIRM</name>
<dbReference type="EMBL" id="SMMX01000009">
    <property type="protein sequence ID" value="TDA21352.1"/>
    <property type="molecule type" value="Genomic_DNA"/>
</dbReference>
<comment type="caution">
    <text evidence="2">The sequence shown here is derived from an EMBL/GenBank/DDBJ whole genome shotgun (WGS) entry which is preliminary data.</text>
</comment>
<keyword evidence="1" id="KW-0472">Membrane</keyword>
<keyword evidence="1" id="KW-1133">Transmembrane helix</keyword>
<evidence type="ECO:0000256" key="1">
    <source>
        <dbReference type="SAM" id="Phobius"/>
    </source>
</evidence>
<dbReference type="RefSeq" id="WP_066578920.1">
    <property type="nucleotide sequence ID" value="NZ_JAOBST010000014.1"/>
</dbReference>
<accession>A0A4R4FCP2</accession>
<dbReference type="AlphaFoldDB" id="A0A4R4FCP2"/>
<feature type="transmembrane region" description="Helical" evidence="1">
    <location>
        <begin position="33"/>
        <end position="51"/>
    </location>
</feature>
<keyword evidence="1" id="KW-0812">Transmembrane</keyword>
<sequence>MYKIFKMILLIAGFTMQAAAVVMFGFTEINISGYMYMAVWVICGVLIKYSLQSLSSDSKAN</sequence>
<reference evidence="2 3" key="1">
    <citation type="journal article" date="2016" name="Nat. Microbiol.">
        <title>The Mouse Intestinal Bacterial Collection (miBC) provides host-specific insight into cultured diversity and functional potential of the gut microbiota.</title>
        <authorList>
            <person name="Lagkouvardos I."/>
            <person name="Pukall R."/>
            <person name="Abt B."/>
            <person name="Foesel B.U."/>
            <person name="Meier-Kolthoff J.P."/>
            <person name="Kumar N."/>
            <person name="Bresciani A."/>
            <person name="Martinez I."/>
            <person name="Just S."/>
            <person name="Ziegler C."/>
            <person name="Brugiroux S."/>
            <person name="Garzetti D."/>
            <person name="Wenning M."/>
            <person name="Bui T.P."/>
            <person name="Wang J."/>
            <person name="Hugenholtz F."/>
            <person name="Plugge C.M."/>
            <person name="Peterson D.A."/>
            <person name="Hornef M.W."/>
            <person name="Baines J.F."/>
            <person name="Smidt H."/>
            <person name="Walter J."/>
            <person name="Kristiansen K."/>
            <person name="Nielsen H.B."/>
            <person name="Haller D."/>
            <person name="Overmann J."/>
            <person name="Stecher B."/>
            <person name="Clavel T."/>
        </authorList>
    </citation>
    <scope>NUCLEOTIDE SEQUENCE [LARGE SCALE GENOMIC DNA]</scope>
    <source>
        <strain evidence="2 3">DSM 28560</strain>
    </source>
</reference>
<dbReference type="Proteomes" id="UP000295710">
    <property type="component" value="Unassembled WGS sequence"/>
</dbReference>
<gene>
    <name evidence="2" type="ORF">E1963_11810</name>
</gene>
<evidence type="ECO:0000313" key="3">
    <source>
        <dbReference type="Proteomes" id="UP000295710"/>
    </source>
</evidence>
<evidence type="ECO:0000313" key="2">
    <source>
        <dbReference type="EMBL" id="TDA21352.1"/>
    </source>
</evidence>
<feature type="transmembrane region" description="Helical" evidence="1">
    <location>
        <begin position="7"/>
        <end position="27"/>
    </location>
</feature>